<organism evidence="2 3">
    <name type="scientific">Herbiconiux moechotypicola</name>
    <dbReference type="NCBI Taxonomy" id="637393"/>
    <lineage>
        <taxon>Bacteria</taxon>
        <taxon>Bacillati</taxon>
        <taxon>Actinomycetota</taxon>
        <taxon>Actinomycetes</taxon>
        <taxon>Micrococcales</taxon>
        <taxon>Microbacteriaceae</taxon>
        <taxon>Herbiconiux</taxon>
    </lineage>
</organism>
<evidence type="ECO:0000313" key="2">
    <source>
        <dbReference type="EMBL" id="GAA2249838.1"/>
    </source>
</evidence>
<keyword evidence="3" id="KW-1185">Reference proteome</keyword>
<keyword evidence="1" id="KW-1133">Transmembrane helix</keyword>
<keyword evidence="1" id="KW-0812">Transmembrane</keyword>
<protein>
    <recommendedName>
        <fullName evidence="4">LytR family transcriptional regulator</fullName>
    </recommendedName>
</protein>
<dbReference type="Proteomes" id="UP001500929">
    <property type="component" value="Unassembled WGS sequence"/>
</dbReference>
<dbReference type="RefSeq" id="WP_259481621.1">
    <property type="nucleotide sequence ID" value="NZ_BAAAQY010000016.1"/>
</dbReference>
<proteinExistence type="predicted"/>
<accession>A0ABN3E6S5</accession>
<comment type="caution">
    <text evidence="2">The sequence shown here is derived from an EMBL/GenBank/DDBJ whole genome shotgun (WGS) entry which is preliminary data.</text>
</comment>
<gene>
    <name evidence="2" type="ORF">GCM10009851_39300</name>
</gene>
<sequence>MPSTQRRRRSRRRHYDKYYRPQRPRLRLFLTIGLVALLVLLAGILTWAALVYK</sequence>
<keyword evidence="1" id="KW-0472">Membrane</keyword>
<reference evidence="2 3" key="1">
    <citation type="journal article" date="2019" name="Int. J. Syst. Evol. Microbiol.">
        <title>The Global Catalogue of Microorganisms (GCM) 10K type strain sequencing project: providing services to taxonomists for standard genome sequencing and annotation.</title>
        <authorList>
            <consortium name="The Broad Institute Genomics Platform"/>
            <consortium name="The Broad Institute Genome Sequencing Center for Infectious Disease"/>
            <person name="Wu L."/>
            <person name="Ma J."/>
        </authorList>
    </citation>
    <scope>NUCLEOTIDE SEQUENCE [LARGE SCALE GENOMIC DNA]</scope>
    <source>
        <strain evidence="2 3">JCM 16117</strain>
    </source>
</reference>
<evidence type="ECO:0000256" key="1">
    <source>
        <dbReference type="SAM" id="Phobius"/>
    </source>
</evidence>
<dbReference type="EMBL" id="BAAAQY010000016">
    <property type="protein sequence ID" value="GAA2249838.1"/>
    <property type="molecule type" value="Genomic_DNA"/>
</dbReference>
<evidence type="ECO:0000313" key="3">
    <source>
        <dbReference type="Proteomes" id="UP001500929"/>
    </source>
</evidence>
<name>A0ABN3E6S5_9MICO</name>
<feature type="transmembrane region" description="Helical" evidence="1">
    <location>
        <begin position="28"/>
        <end position="50"/>
    </location>
</feature>
<evidence type="ECO:0008006" key="4">
    <source>
        <dbReference type="Google" id="ProtNLM"/>
    </source>
</evidence>